<accession>A0A286E8Q6</accession>
<proteinExistence type="predicted"/>
<dbReference type="InterPro" id="IPR015943">
    <property type="entry name" value="WD40/YVTN_repeat-like_dom_sf"/>
</dbReference>
<gene>
    <name evidence="1" type="ORF">SAMN06297387_1303</name>
</gene>
<dbReference type="OrthoDB" id="218695at2"/>
<evidence type="ECO:0000313" key="1">
    <source>
        <dbReference type="EMBL" id="SOD67292.1"/>
    </source>
</evidence>
<dbReference type="RefSeq" id="WP_097233966.1">
    <property type="nucleotide sequence ID" value="NZ_OCNE01000030.1"/>
</dbReference>
<dbReference type="AlphaFoldDB" id="A0A286E8Q6"/>
<keyword evidence="2" id="KW-1185">Reference proteome</keyword>
<evidence type="ECO:0000313" key="2">
    <source>
        <dbReference type="Proteomes" id="UP000219072"/>
    </source>
</evidence>
<evidence type="ECO:0008006" key="3">
    <source>
        <dbReference type="Google" id="ProtNLM"/>
    </source>
</evidence>
<dbReference type="EMBL" id="OCNE01000030">
    <property type="protein sequence ID" value="SOD67292.1"/>
    <property type="molecule type" value="Genomic_DNA"/>
</dbReference>
<dbReference type="SUPFAM" id="SSF82171">
    <property type="entry name" value="DPP6 N-terminal domain-like"/>
    <property type="match status" value="1"/>
</dbReference>
<reference evidence="1 2" key="1">
    <citation type="submission" date="2017-09" db="EMBL/GenBank/DDBJ databases">
        <authorList>
            <person name="Ehlers B."/>
            <person name="Leendertz F.H."/>
        </authorList>
    </citation>
    <scope>NUCLEOTIDE SEQUENCE [LARGE SCALE GENOMIC DNA]</scope>
    <source>
        <strain evidence="1 2">CGMCC 4.7095</strain>
    </source>
</reference>
<protein>
    <recommendedName>
        <fullName evidence="3">WD40 repeat</fullName>
    </recommendedName>
</protein>
<organism evidence="1 2">
    <name type="scientific">Streptomyces zhaozhouensis</name>
    <dbReference type="NCBI Taxonomy" id="1300267"/>
    <lineage>
        <taxon>Bacteria</taxon>
        <taxon>Bacillati</taxon>
        <taxon>Actinomycetota</taxon>
        <taxon>Actinomycetes</taxon>
        <taxon>Kitasatosporales</taxon>
        <taxon>Streptomycetaceae</taxon>
        <taxon>Streptomyces</taxon>
    </lineage>
</organism>
<dbReference type="Gene3D" id="2.130.10.10">
    <property type="entry name" value="YVTN repeat-like/Quinoprotein amine dehydrogenase"/>
    <property type="match status" value="1"/>
</dbReference>
<name>A0A286E8Q6_9ACTN</name>
<sequence>MSASSRDPRSPHRLLCRLDDEFHATAVACPDGLGVVLAAAGATGNNDLGEVLLLAPDPDPEPEEPTRLVTLTEQSMAVDAVFSPDGARVTVGFADLGGGGDGPVTYGRDGVRRSGFAIDGGDADAEPPDAEIDFVRLGQSGDGRLLAGGSPVAGTAVVAEAATGRVLLTMDGVSGPVALDHTGRRLAHARPDGAVSVRELGGEAGAVTWDTGLSAVHALAFSPDGTGLLAAGGDRPTACLFTAGGERATVQVADPAFGVDASLPWAALASRACWPRAGRGRPVVFLADDESAVLFDGMDGTILWTGAEQTVASFTPRGGTFVATGPEGVTAWSLEALGGR</sequence>
<dbReference type="Proteomes" id="UP000219072">
    <property type="component" value="Unassembled WGS sequence"/>
</dbReference>